<evidence type="ECO:0000256" key="9">
    <source>
        <dbReference type="HAMAP-Rule" id="MF_00236"/>
    </source>
</evidence>
<reference evidence="11 12" key="1">
    <citation type="submission" date="2017-06" db="EMBL/GenBank/DDBJ databases">
        <title>Complete Genome Sequence of the Soil Carbazole-Degrading Bacterium Nocardioides aromaticivorans IC177.</title>
        <authorList>
            <person name="Vejarano F."/>
            <person name="Suzuki-Minakuchi C."/>
            <person name="Ohtsubo Y."/>
            <person name="Tsuda M."/>
            <person name="Okada K."/>
            <person name="Nojiri H."/>
        </authorList>
    </citation>
    <scope>NUCLEOTIDE SEQUENCE [LARGE SCALE GENOMIC DNA]</scope>
    <source>
        <strain evidence="11 12">IC177</strain>
    </source>
</reference>
<keyword evidence="5 9" id="KW-0653">Protein transport</keyword>
<keyword evidence="12" id="KW-1185">Reference proteome</keyword>
<accession>A0ABX7PKX1</accession>
<evidence type="ECO:0000256" key="1">
    <source>
        <dbReference type="ARBA" id="ARBA00004162"/>
    </source>
</evidence>
<evidence type="ECO:0000256" key="2">
    <source>
        <dbReference type="ARBA" id="ARBA00022448"/>
    </source>
</evidence>
<evidence type="ECO:0000256" key="8">
    <source>
        <dbReference type="ARBA" id="ARBA00023136"/>
    </source>
</evidence>
<comment type="function">
    <text evidence="9">Part of the twin-arginine translocation (Tat) system that transports large folded proteins containing a characteristic twin-arginine motif in their signal peptide across membranes. TatA could form the protein-conducting channel of the Tat system.</text>
</comment>
<feature type="region of interest" description="Disordered" evidence="10">
    <location>
        <begin position="49"/>
        <end position="86"/>
    </location>
</feature>
<dbReference type="InterPro" id="IPR003369">
    <property type="entry name" value="TatA/B/E"/>
</dbReference>
<dbReference type="PANTHER" id="PTHR42982:SF8">
    <property type="entry name" value="SEC-INDEPENDENT PROTEIN TRANSLOCASE PROTEIN TATA"/>
    <property type="match status" value="1"/>
</dbReference>
<keyword evidence="4 9" id="KW-0812">Transmembrane</keyword>
<proteinExistence type="inferred from homology"/>
<evidence type="ECO:0000313" key="11">
    <source>
        <dbReference type="EMBL" id="QSR26458.1"/>
    </source>
</evidence>
<keyword evidence="7 9" id="KW-0811">Translocation</keyword>
<dbReference type="HAMAP" id="MF_00236">
    <property type="entry name" value="TatA_E"/>
    <property type="match status" value="1"/>
</dbReference>
<dbReference type="EMBL" id="CP022295">
    <property type="protein sequence ID" value="QSR26458.1"/>
    <property type="molecule type" value="Genomic_DNA"/>
</dbReference>
<evidence type="ECO:0000256" key="4">
    <source>
        <dbReference type="ARBA" id="ARBA00022692"/>
    </source>
</evidence>
<evidence type="ECO:0000256" key="6">
    <source>
        <dbReference type="ARBA" id="ARBA00022989"/>
    </source>
</evidence>
<name>A0ABX7PKX1_9ACTN</name>
<evidence type="ECO:0000256" key="5">
    <source>
        <dbReference type="ARBA" id="ARBA00022927"/>
    </source>
</evidence>
<sequence>MSALIGMPQGAEWLIILAIVILVFGAAKLPDLARGTGQALRIFKAETKGLKDDDKKPAAPASTGELNAADDIAEGEIVDEHREKNA</sequence>
<dbReference type="NCBIfam" id="TIGR01411">
    <property type="entry name" value="tatAE"/>
    <property type="match status" value="1"/>
</dbReference>
<dbReference type="Gene3D" id="1.20.5.3310">
    <property type="match status" value="1"/>
</dbReference>
<dbReference type="PANTHER" id="PTHR42982">
    <property type="entry name" value="SEC-INDEPENDENT PROTEIN TRANSLOCASE PROTEIN TATA"/>
    <property type="match status" value="1"/>
</dbReference>
<evidence type="ECO:0000256" key="3">
    <source>
        <dbReference type="ARBA" id="ARBA00022475"/>
    </source>
</evidence>
<keyword evidence="2 9" id="KW-0813">Transport</keyword>
<keyword evidence="6 9" id="KW-1133">Transmembrane helix</keyword>
<dbReference type="InterPro" id="IPR006312">
    <property type="entry name" value="TatA/E"/>
</dbReference>
<feature type="transmembrane region" description="Helical" evidence="9">
    <location>
        <begin position="12"/>
        <end position="29"/>
    </location>
</feature>
<organism evidence="11 12">
    <name type="scientific">Nocardioides aromaticivorans</name>
    <dbReference type="NCBI Taxonomy" id="200618"/>
    <lineage>
        <taxon>Bacteria</taxon>
        <taxon>Bacillati</taxon>
        <taxon>Actinomycetota</taxon>
        <taxon>Actinomycetes</taxon>
        <taxon>Propionibacteriales</taxon>
        <taxon>Nocardioidaceae</taxon>
        <taxon>Nocardioides</taxon>
    </lineage>
</organism>
<keyword evidence="8 9" id="KW-0472">Membrane</keyword>
<evidence type="ECO:0000256" key="7">
    <source>
        <dbReference type="ARBA" id="ARBA00023010"/>
    </source>
</evidence>
<dbReference type="Pfam" id="PF02416">
    <property type="entry name" value="TatA_B_E"/>
    <property type="match status" value="1"/>
</dbReference>
<gene>
    <name evidence="9" type="primary">tatA</name>
    <name evidence="11" type="ORF">CFH99_12565</name>
</gene>
<comment type="subcellular location">
    <subcellularLocation>
        <location evidence="1 9">Cell membrane</location>
        <topology evidence="1 9">Single-pass membrane protein</topology>
    </subcellularLocation>
</comment>
<evidence type="ECO:0000256" key="10">
    <source>
        <dbReference type="SAM" id="MobiDB-lite"/>
    </source>
</evidence>
<comment type="similarity">
    <text evidence="9">Belongs to the TatA/E family.</text>
</comment>
<comment type="subunit">
    <text evidence="9">The Tat system comprises two distinct complexes: a TatABC complex, containing multiple copies of TatA, TatB and TatC subunits, and a separate TatA complex, containing only TatA subunits. Substrates initially bind to the TatABC complex, which probably triggers association of the separate TatA complex to form the active translocon.</text>
</comment>
<protein>
    <recommendedName>
        <fullName evidence="9">Sec-independent protein translocase protein TatA</fullName>
    </recommendedName>
</protein>
<dbReference type="Proteomes" id="UP000662818">
    <property type="component" value="Chromosome"/>
</dbReference>
<evidence type="ECO:0000313" key="12">
    <source>
        <dbReference type="Proteomes" id="UP000662818"/>
    </source>
</evidence>
<keyword evidence="3 9" id="KW-1003">Cell membrane</keyword>